<feature type="binding site" evidence="8">
    <location>
        <position position="279"/>
    </location>
    <ligand>
        <name>NAD(+)</name>
        <dbReference type="ChEBI" id="CHEBI:57540"/>
    </ligand>
</feature>
<dbReference type="InterPro" id="IPR007886">
    <property type="entry name" value="AlaDH/PNT_N"/>
</dbReference>
<evidence type="ECO:0000256" key="5">
    <source>
        <dbReference type="PIRNR" id="PIRNR000183"/>
    </source>
</evidence>
<sequence>MFIGVPKEIKADEYRVGLTPRTVGELTARGHQVAVETMAGAGAGIADQEYIAAGAEIVASADRIFRRAELIVKVKEPLASERSQLRRGQIIFTYLHLAPDPEQTRELMASGVTAIAYETVTDAAGKLPLLAPMSSVAGRMAPQVAAHFLQRPEGGRGILLGGIEGVPSAKVLVLGGGVVGSGAAEMAIGMGADVTIATRSSDTLRHLSQRFGERATTAAADTGAIEALCASADVVVGAALVAGGAAPKLVSARTVASMKQGSVIVDVSIDQGGCAETSRPTTHSRPTFVIDGVVHYCVANMPGAVPRTSAFALDNATRRFVLALADKGFPQALIDDPHLQNGLNVHDGKITCRAVADALRLPYIAASEVLG</sequence>
<evidence type="ECO:0000256" key="6">
    <source>
        <dbReference type="PIRSR" id="PIRSR000183-1"/>
    </source>
</evidence>
<dbReference type="RefSeq" id="WP_215613336.1">
    <property type="nucleotide sequence ID" value="NZ_CP076135.1"/>
</dbReference>
<organism evidence="11 12">
    <name type="scientific">Bradyrhizobium sediminis</name>
    <dbReference type="NCBI Taxonomy" id="2840469"/>
    <lineage>
        <taxon>Bacteria</taxon>
        <taxon>Pseudomonadati</taxon>
        <taxon>Pseudomonadota</taxon>
        <taxon>Alphaproteobacteria</taxon>
        <taxon>Hyphomicrobiales</taxon>
        <taxon>Nitrobacteraceae</taxon>
        <taxon>Bradyrhizobium</taxon>
    </lineage>
</organism>
<feature type="active site" description="Proton donor/acceptor" evidence="6">
    <location>
        <position position="96"/>
    </location>
</feature>
<dbReference type="PANTHER" id="PTHR42795:SF1">
    <property type="entry name" value="ALANINE DEHYDROGENASE"/>
    <property type="match status" value="1"/>
</dbReference>
<feature type="domain" description="Alanine dehydrogenase/pyridine nucleotide transhydrogenase NAD(H)-binding" evidence="9">
    <location>
        <begin position="149"/>
        <end position="297"/>
    </location>
</feature>
<comment type="similarity">
    <text evidence="1 5">Belongs to the AlaDH/PNT family.</text>
</comment>
<evidence type="ECO:0000259" key="9">
    <source>
        <dbReference type="SMART" id="SM01002"/>
    </source>
</evidence>
<dbReference type="FunFam" id="3.40.50.720:FF:000049">
    <property type="entry name" value="Alanine dehydrogenase"/>
    <property type="match status" value="1"/>
</dbReference>
<keyword evidence="8" id="KW-0547">Nucleotide-binding</keyword>
<dbReference type="GO" id="GO:0000166">
    <property type="term" value="F:nucleotide binding"/>
    <property type="evidence" value="ECO:0007669"/>
    <property type="project" value="UniProtKB-KW"/>
</dbReference>
<evidence type="ECO:0000256" key="2">
    <source>
        <dbReference type="ARBA" id="ARBA00012897"/>
    </source>
</evidence>
<dbReference type="InterPro" id="IPR008141">
    <property type="entry name" value="Ala_DH"/>
</dbReference>
<dbReference type="Pfam" id="PF05222">
    <property type="entry name" value="AlaDh_PNT_N"/>
    <property type="match status" value="1"/>
</dbReference>
<comment type="catalytic activity">
    <reaction evidence="5">
        <text>L-alanine + NAD(+) + H2O = pyruvate + NH4(+) + NADH + H(+)</text>
        <dbReference type="Rhea" id="RHEA:18405"/>
        <dbReference type="ChEBI" id="CHEBI:15361"/>
        <dbReference type="ChEBI" id="CHEBI:15377"/>
        <dbReference type="ChEBI" id="CHEBI:15378"/>
        <dbReference type="ChEBI" id="CHEBI:28938"/>
        <dbReference type="ChEBI" id="CHEBI:57540"/>
        <dbReference type="ChEBI" id="CHEBI:57945"/>
        <dbReference type="ChEBI" id="CHEBI:57972"/>
        <dbReference type="EC" id="1.4.1.1"/>
    </reaction>
</comment>
<dbReference type="PANTHER" id="PTHR42795">
    <property type="entry name" value="ALANINE DEHYDROGENASE"/>
    <property type="match status" value="1"/>
</dbReference>
<evidence type="ECO:0000256" key="3">
    <source>
        <dbReference type="ARBA" id="ARBA00023002"/>
    </source>
</evidence>
<dbReference type="CDD" id="cd05305">
    <property type="entry name" value="L-AlaDH"/>
    <property type="match status" value="1"/>
</dbReference>
<dbReference type="SMART" id="SM01002">
    <property type="entry name" value="AlaDh_PNT_C"/>
    <property type="match status" value="1"/>
</dbReference>
<feature type="binding site" evidence="8">
    <location>
        <begin position="298"/>
        <end position="301"/>
    </location>
    <ligand>
        <name>NAD(+)</name>
        <dbReference type="ChEBI" id="CHEBI:57540"/>
    </ligand>
</feature>
<dbReference type="SUPFAM" id="SSF51735">
    <property type="entry name" value="NAD(P)-binding Rossmann-fold domains"/>
    <property type="match status" value="1"/>
</dbReference>
<feature type="active site" description="Proton donor/acceptor" evidence="6">
    <location>
        <position position="270"/>
    </location>
</feature>
<keyword evidence="4 5" id="KW-0520">NAD</keyword>
<dbReference type="KEGG" id="bsei:KMZ68_22520"/>
<dbReference type="EC" id="1.4.1.1" evidence="2 5"/>
<feature type="binding site" evidence="8">
    <location>
        <position position="134"/>
    </location>
    <ligand>
        <name>NAD(+)</name>
        <dbReference type="ChEBI" id="CHEBI:57540"/>
    </ligand>
</feature>
<dbReference type="SMART" id="SM01003">
    <property type="entry name" value="AlaDh_PNT_N"/>
    <property type="match status" value="1"/>
</dbReference>
<dbReference type="NCBIfam" id="TIGR00518">
    <property type="entry name" value="alaDH"/>
    <property type="match status" value="1"/>
</dbReference>
<dbReference type="PIRSF" id="PIRSF000183">
    <property type="entry name" value="Alanine_dh"/>
    <property type="match status" value="1"/>
</dbReference>
<keyword evidence="3 5" id="KW-0560">Oxidoreductase</keyword>
<evidence type="ECO:0000256" key="7">
    <source>
        <dbReference type="PIRSR" id="PIRSR000183-2"/>
    </source>
</evidence>
<feature type="binding site" evidence="8">
    <location>
        <begin position="267"/>
        <end position="270"/>
    </location>
    <ligand>
        <name>NAD(+)</name>
        <dbReference type="ChEBI" id="CHEBI:57540"/>
    </ligand>
</feature>
<reference evidence="11" key="1">
    <citation type="submission" date="2021-06" db="EMBL/GenBank/DDBJ databases">
        <title>Bradyrhizobium sp. S2-11-2 Genome sequencing.</title>
        <authorList>
            <person name="Jin L."/>
        </authorList>
    </citation>
    <scope>NUCLEOTIDE SEQUENCE</scope>
    <source>
        <strain evidence="11">S2-11-2</strain>
    </source>
</reference>
<evidence type="ECO:0000256" key="4">
    <source>
        <dbReference type="ARBA" id="ARBA00023027"/>
    </source>
</evidence>
<evidence type="ECO:0000259" key="10">
    <source>
        <dbReference type="SMART" id="SM01003"/>
    </source>
</evidence>
<dbReference type="EMBL" id="CP076135">
    <property type="protein sequence ID" value="QWG17702.1"/>
    <property type="molecule type" value="Genomic_DNA"/>
</dbReference>
<evidence type="ECO:0000256" key="1">
    <source>
        <dbReference type="ARBA" id="ARBA00005689"/>
    </source>
</evidence>
<feature type="domain" description="Alanine dehydrogenase/pyridine nucleotide transhydrogenase N-terminal" evidence="10">
    <location>
        <begin position="4"/>
        <end position="137"/>
    </location>
</feature>
<dbReference type="InterPro" id="IPR036291">
    <property type="entry name" value="NAD(P)-bd_dom_sf"/>
</dbReference>
<dbReference type="GO" id="GO:0042853">
    <property type="term" value="P:L-alanine catabolic process"/>
    <property type="evidence" value="ECO:0007669"/>
    <property type="project" value="InterPro"/>
</dbReference>
<dbReference type="GO" id="GO:0005886">
    <property type="term" value="C:plasma membrane"/>
    <property type="evidence" value="ECO:0007669"/>
    <property type="project" value="TreeGrafter"/>
</dbReference>
<name>A0A975NM36_9BRAD</name>
<gene>
    <name evidence="11" type="primary">ald</name>
    <name evidence="11" type="ORF">KMZ68_22520</name>
</gene>
<protein>
    <recommendedName>
        <fullName evidence="2 5">Alanine dehydrogenase</fullName>
        <ecNumber evidence="2 5">1.4.1.1</ecNumber>
    </recommendedName>
</protein>
<dbReference type="Pfam" id="PF01262">
    <property type="entry name" value="AlaDh_PNT_C"/>
    <property type="match status" value="1"/>
</dbReference>
<evidence type="ECO:0000256" key="8">
    <source>
        <dbReference type="PIRSR" id="PIRSR000183-3"/>
    </source>
</evidence>
<dbReference type="InterPro" id="IPR007698">
    <property type="entry name" value="AlaDH/PNT_NAD(H)-bd"/>
</dbReference>
<dbReference type="AlphaFoldDB" id="A0A975NM36"/>
<feature type="binding site" evidence="7">
    <location>
        <position position="15"/>
    </location>
    <ligand>
        <name>substrate</name>
    </ligand>
</feature>
<dbReference type="GO" id="GO:0000286">
    <property type="term" value="F:alanine dehydrogenase activity"/>
    <property type="evidence" value="ECO:0007669"/>
    <property type="project" value="UniProtKB-UniRule"/>
</dbReference>
<dbReference type="SUPFAM" id="SSF52283">
    <property type="entry name" value="Formate/glycerate dehydrogenase catalytic domain-like"/>
    <property type="match status" value="1"/>
</dbReference>
<accession>A0A975NM36</accession>
<proteinExistence type="inferred from homology"/>
<evidence type="ECO:0000313" key="12">
    <source>
        <dbReference type="Proteomes" id="UP000680805"/>
    </source>
</evidence>
<evidence type="ECO:0000313" key="11">
    <source>
        <dbReference type="EMBL" id="QWG17702.1"/>
    </source>
</evidence>
<dbReference type="Gene3D" id="3.40.50.720">
    <property type="entry name" value="NAD(P)-binding Rossmann-like Domain"/>
    <property type="match status" value="2"/>
</dbReference>
<feature type="binding site" evidence="7">
    <location>
        <position position="75"/>
    </location>
    <ligand>
        <name>substrate</name>
    </ligand>
</feature>
<dbReference type="Proteomes" id="UP000680805">
    <property type="component" value="Chromosome"/>
</dbReference>